<reference evidence="3 4" key="1">
    <citation type="submission" date="2019-11" db="EMBL/GenBank/DDBJ databases">
        <title>Genome analysis of Rhizobacterium cereale a novel genus and species isolated from maize roots in North Spain.</title>
        <authorList>
            <person name="Menendez E."/>
            <person name="Flores-Felix J.D."/>
            <person name="Ramirez-Bahena M.-H."/>
            <person name="Igual J.M."/>
            <person name="Garcia-Fraile P."/>
            <person name="Peix A."/>
            <person name="Velazquez E."/>
        </authorList>
    </citation>
    <scope>NUCLEOTIDE SEQUENCE [LARGE SCALE GENOMIC DNA]</scope>
    <source>
        <strain evidence="3 4">RZME27</strain>
    </source>
</reference>
<evidence type="ECO:0000256" key="1">
    <source>
        <dbReference type="SAM" id="Phobius"/>
    </source>
</evidence>
<evidence type="ECO:0000313" key="3">
    <source>
        <dbReference type="EMBL" id="MQY49772.1"/>
    </source>
</evidence>
<feature type="transmembrane region" description="Helical" evidence="1">
    <location>
        <begin position="31"/>
        <end position="49"/>
    </location>
</feature>
<sequence>MANNDDTFIREVNDELRSEQMNKAWKRFGRIFIGAAVLLVVGVAGHRGYEYWHSNNASASGDRFIAALALAGENKTDEALAAFAEIEKDGTGSYPVLAKLRTAALQAEKGGKPAAIASFQAISKDNAVPALVRDVAKLRAAFLLVDTASYDQVAAEAEVLTSDGHALRFSAREALGLAAYKADNMKQSKDWFTQITNAADAPRNVAQRAQIMLDNIAASGKAP</sequence>
<feature type="domain" description="Ancillary SecYEG translocon subunit/Cell division coordinator CpoB TPR" evidence="2">
    <location>
        <begin position="25"/>
        <end position="217"/>
    </location>
</feature>
<organism evidence="3 4">
    <name type="scientific">Endobacterium cereale</name>
    <dbReference type="NCBI Taxonomy" id="2663029"/>
    <lineage>
        <taxon>Bacteria</taxon>
        <taxon>Pseudomonadati</taxon>
        <taxon>Pseudomonadota</taxon>
        <taxon>Alphaproteobacteria</taxon>
        <taxon>Hyphomicrobiales</taxon>
        <taxon>Rhizobiaceae</taxon>
        <taxon>Endobacterium</taxon>
    </lineage>
</organism>
<dbReference type="AlphaFoldDB" id="A0A6A8AF94"/>
<evidence type="ECO:0000259" key="2">
    <source>
        <dbReference type="Pfam" id="PF09976"/>
    </source>
</evidence>
<dbReference type="Proteomes" id="UP000435138">
    <property type="component" value="Unassembled WGS sequence"/>
</dbReference>
<keyword evidence="4" id="KW-1185">Reference proteome</keyword>
<dbReference type="Pfam" id="PF09976">
    <property type="entry name" value="TPR_21"/>
    <property type="match status" value="1"/>
</dbReference>
<keyword evidence="1" id="KW-0812">Transmembrane</keyword>
<comment type="caution">
    <text evidence="3">The sequence shown here is derived from an EMBL/GenBank/DDBJ whole genome shotgun (WGS) entry which is preliminary data.</text>
</comment>
<protein>
    <submittedName>
        <fullName evidence="3">Tetratricopeptide repeat protein</fullName>
    </submittedName>
</protein>
<name>A0A6A8AF94_9HYPH</name>
<dbReference type="EMBL" id="WIXI01000051">
    <property type="protein sequence ID" value="MQY49772.1"/>
    <property type="molecule type" value="Genomic_DNA"/>
</dbReference>
<evidence type="ECO:0000313" key="4">
    <source>
        <dbReference type="Proteomes" id="UP000435138"/>
    </source>
</evidence>
<dbReference type="RefSeq" id="WP_153359841.1">
    <property type="nucleotide sequence ID" value="NZ_JAYKOO010000001.1"/>
</dbReference>
<gene>
    <name evidence="3" type="ORF">GAO09_27470</name>
</gene>
<dbReference type="InterPro" id="IPR018704">
    <property type="entry name" value="SecYEG/CpoB_TPR"/>
</dbReference>
<keyword evidence="1" id="KW-1133">Transmembrane helix</keyword>
<accession>A0A6A8AF94</accession>
<proteinExistence type="predicted"/>
<keyword evidence="1" id="KW-0472">Membrane</keyword>